<feature type="active site" description="Charge relay system" evidence="1">
    <location>
        <position position="184"/>
    </location>
</feature>
<dbReference type="PANTHER" id="PTHR43194:SF2">
    <property type="entry name" value="PEROXISOMAL MEMBRANE PROTEIN LPX1"/>
    <property type="match status" value="1"/>
</dbReference>
<evidence type="ECO:0000313" key="5">
    <source>
        <dbReference type="EMBL" id="MBB3022274.1"/>
    </source>
</evidence>
<accession>A0A839QPM4</accession>
<feature type="active site" description="Charge relay system" evidence="1">
    <location>
        <position position="215"/>
    </location>
</feature>
<dbReference type="EC" id="3.1.1.1" evidence="5"/>
<dbReference type="InterPro" id="IPR022742">
    <property type="entry name" value="Hydrolase_4"/>
</dbReference>
<name>A0A839QPM4_9MICO</name>
<gene>
    <name evidence="5" type="ORF">FHX50_000522</name>
</gene>
<keyword evidence="5" id="KW-0378">Hydrolase</keyword>
<dbReference type="PIRSF" id="PIRSF017388">
    <property type="entry name" value="Esterase_lipase"/>
    <property type="match status" value="1"/>
</dbReference>
<evidence type="ECO:0000256" key="1">
    <source>
        <dbReference type="PIRSR" id="PIRSR017388-1"/>
    </source>
</evidence>
<feature type="binding site" evidence="2">
    <location>
        <position position="14"/>
    </location>
    <ligand>
        <name>substrate</name>
    </ligand>
</feature>
<dbReference type="Pfam" id="PF12146">
    <property type="entry name" value="Hydrolase_4"/>
    <property type="match status" value="1"/>
</dbReference>
<comment type="caution">
    <text evidence="5">The sequence shown here is derived from an EMBL/GenBank/DDBJ whole genome shotgun (WGS) entry which is preliminary data.</text>
</comment>
<reference evidence="5 6" key="1">
    <citation type="submission" date="2020-08" db="EMBL/GenBank/DDBJ databases">
        <title>Sequencing the genomes of 1000 actinobacteria strains.</title>
        <authorList>
            <person name="Klenk H.-P."/>
        </authorList>
    </citation>
    <scope>NUCLEOTIDE SEQUENCE [LARGE SCALE GENOMIC DNA]</scope>
    <source>
        <strain evidence="5 6">DSM 23040</strain>
    </source>
</reference>
<dbReference type="GO" id="GO:0106435">
    <property type="term" value="F:carboxylesterase activity"/>
    <property type="evidence" value="ECO:0007669"/>
    <property type="project" value="UniProtKB-EC"/>
</dbReference>
<evidence type="ECO:0000256" key="3">
    <source>
        <dbReference type="PIRSR" id="PIRSR017388-3"/>
    </source>
</evidence>
<dbReference type="InterPro" id="IPR050228">
    <property type="entry name" value="Carboxylesterase_BioH"/>
</dbReference>
<keyword evidence="6" id="KW-1185">Reference proteome</keyword>
<feature type="binding site" evidence="2">
    <location>
        <position position="84"/>
    </location>
    <ligand>
        <name>substrate</name>
    </ligand>
</feature>
<dbReference type="Gene3D" id="3.40.50.1820">
    <property type="entry name" value="alpha/beta hydrolase"/>
    <property type="match status" value="1"/>
</dbReference>
<dbReference type="EMBL" id="JACHWP010000001">
    <property type="protein sequence ID" value="MBB3022274.1"/>
    <property type="molecule type" value="Genomic_DNA"/>
</dbReference>
<evidence type="ECO:0000313" key="6">
    <source>
        <dbReference type="Proteomes" id="UP000568050"/>
    </source>
</evidence>
<dbReference type="InterPro" id="IPR029058">
    <property type="entry name" value="AB_hydrolase_fold"/>
</dbReference>
<evidence type="ECO:0000256" key="2">
    <source>
        <dbReference type="PIRSR" id="PIRSR017388-2"/>
    </source>
</evidence>
<dbReference type="AlphaFoldDB" id="A0A839QPM4"/>
<sequence length="249" mass="27236">MTPQQRTALMLHGFTGTPGSIEPWARRFRQQGWSVCTPTLAGHGTTWQEMGRTTWPKWLHGPEEDLKRLARDTGGPIVVAGLSMGGTTALALAERHPDLVAAVLLVNPALGVKSPVARFAFWLQHIVPSVPSIASDIRKPGVREPAYPRVPVASVAELNGYTAHVRARLERIRCPIWLATSTVDHLVAISDSDDIESGAVNAAGITRVTAENSWHVATLDHDADMIAEESERFAARTLERLRNPSVRLR</sequence>
<evidence type="ECO:0000259" key="4">
    <source>
        <dbReference type="Pfam" id="PF12146"/>
    </source>
</evidence>
<organism evidence="5 6">
    <name type="scientific">Helcobacillus massiliensis</name>
    <dbReference type="NCBI Taxonomy" id="521392"/>
    <lineage>
        <taxon>Bacteria</taxon>
        <taxon>Bacillati</taxon>
        <taxon>Actinomycetota</taxon>
        <taxon>Actinomycetes</taxon>
        <taxon>Micrococcales</taxon>
        <taxon>Dermabacteraceae</taxon>
        <taxon>Helcobacillus</taxon>
    </lineage>
</organism>
<protein>
    <submittedName>
        <fullName evidence="5">Carboxylesterase</fullName>
        <ecNumber evidence="5">3.1.1.1</ecNumber>
    </submittedName>
</protein>
<feature type="active site" description="Nucleophile" evidence="1">
    <location>
        <position position="83"/>
    </location>
</feature>
<proteinExistence type="predicted"/>
<feature type="domain" description="Serine aminopeptidase S33" evidence="4">
    <location>
        <begin position="6"/>
        <end position="220"/>
    </location>
</feature>
<dbReference type="RefSeq" id="WP_183374175.1">
    <property type="nucleotide sequence ID" value="NZ_CBCSFZ010000005.1"/>
</dbReference>
<feature type="site" description="Important for substrate specificity" evidence="3">
    <location>
        <position position="133"/>
    </location>
</feature>
<dbReference type="InterPro" id="IPR012354">
    <property type="entry name" value="Esterase_lipase"/>
</dbReference>
<dbReference type="Proteomes" id="UP000568050">
    <property type="component" value="Unassembled WGS sequence"/>
</dbReference>
<dbReference type="PANTHER" id="PTHR43194">
    <property type="entry name" value="HYDROLASE ALPHA/BETA FOLD FAMILY"/>
    <property type="match status" value="1"/>
</dbReference>
<dbReference type="SUPFAM" id="SSF53474">
    <property type="entry name" value="alpha/beta-Hydrolases"/>
    <property type="match status" value="1"/>
</dbReference>